<accession>A0A4R6LRC9</accession>
<dbReference type="Proteomes" id="UP000215896">
    <property type="component" value="Unassembled WGS sequence"/>
</dbReference>
<dbReference type="AlphaFoldDB" id="A0A255GBH7"/>
<evidence type="ECO:0000259" key="2">
    <source>
        <dbReference type="Pfam" id="PF13453"/>
    </source>
</evidence>
<accession>A0A255GBH7</accession>
<sequence>MELICPKCGAPMRQYERNGVVVDQCTGCRGIFLDAGELERLTQAETQYYQQGGYGRGPAMPRGRGGWGSADSPGSPGSPNRYGYGNRGGYGKHGGKQNRGQSFLRGLFD</sequence>
<dbReference type="EMBL" id="NMVO01000013">
    <property type="protein sequence ID" value="OYO13268.1"/>
    <property type="molecule type" value="Genomic_DNA"/>
</dbReference>
<evidence type="ECO:0000313" key="4">
    <source>
        <dbReference type="Proteomes" id="UP000215896"/>
    </source>
</evidence>
<organism evidence="3 4">
    <name type="scientific">Enemella evansiae</name>
    <dbReference type="NCBI Taxonomy" id="2016499"/>
    <lineage>
        <taxon>Bacteria</taxon>
        <taxon>Bacillati</taxon>
        <taxon>Actinomycetota</taxon>
        <taxon>Actinomycetes</taxon>
        <taxon>Propionibacteriales</taxon>
        <taxon>Propionibacteriaceae</taxon>
        <taxon>Enemella</taxon>
    </lineage>
</organism>
<proteinExistence type="predicted"/>
<evidence type="ECO:0000313" key="3">
    <source>
        <dbReference type="EMBL" id="OYO13268.1"/>
    </source>
</evidence>
<feature type="domain" description="Transcription factor zinc-finger" evidence="2">
    <location>
        <begin position="4"/>
        <end position="43"/>
    </location>
</feature>
<comment type="caution">
    <text evidence="3">The sequence shown here is derived from an EMBL/GenBank/DDBJ whole genome shotgun (WGS) entry which is preliminary data.</text>
</comment>
<dbReference type="InterPro" id="IPR027392">
    <property type="entry name" value="TF_Znf"/>
</dbReference>
<reference evidence="3 4" key="1">
    <citation type="submission" date="2017-07" db="EMBL/GenBank/DDBJ databases">
        <title>Draft whole genome sequences of clinical Proprionibacteriaceae strains.</title>
        <authorList>
            <person name="Bernier A.-M."/>
            <person name="Bernard K."/>
            <person name="Domingo M.-C."/>
        </authorList>
    </citation>
    <scope>NUCLEOTIDE SEQUENCE [LARGE SCALE GENOMIC DNA]</scope>
    <source>
        <strain evidence="3 4">NML 030167</strain>
    </source>
</reference>
<dbReference type="RefSeq" id="WP_094359580.1">
    <property type="nucleotide sequence ID" value="NZ_NMVK01000026.1"/>
</dbReference>
<evidence type="ECO:0000256" key="1">
    <source>
        <dbReference type="SAM" id="MobiDB-lite"/>
    </source>
</evidence>
<feature type="compositionally biased region" description="Low complexity" evidence="1">
    <location>
        <begin position="69"/>
        <end position="84"/>
    </location>
</feature>
<name>A0A255GBH7_9ACTN</name>
<dbReference type="OrthoDB" id="9814037at2"/>
<keyword evidence="4" id="KW-1185">Reference proteome</keyword>
<protein>
    <recommendedName>
        <fullName evidence="2">Transcription factor zinc-finger domain-containing protein</fullName>
    </recommendedName>
</protein>
<dbReference type="Pfam" id="PF13453">
    <property type="entry name" value="Zn_ribbon_TFIIB"/>
    <property type="match status" value="1"/>
</dbReference>
<gene>
    <name evidence="3" type="ORF">CGZ94_09720</name>
</gene>
<feature type="region of interest" description="Disordered" evidence="1">
    <location>
        <begin position="51"/>
        <end position="109"/>
    </location>
</feature>
<feature type="compositionally biased region" description="Low complexity" evidence="1">
    <location>
        <begin position="51"/>
        <end position="62"/>
    </location>
</feature>